<feature type="transmembrane region" description="Helical" evidence="7">
    <location>
        <begin position="170"/>
        <end position="191"/>
    </location>
</feature>
<feature type="compositionally biased region" description="Low complexity" evidence="6">
    <location>
        <begin position="510"/>
        <end position="535"/>
    </location>
</feature>
<dbReference type="PANTHER" id="PTHR30287">
    <property type="entry name" value="MEMBRANE COMPONENT OF PREDICTED ABC SUPERFAMILY METABOLITE UPTAKE TRANSPORTER"/>
    <property type="match status" value="1"/>
</dbReference>
<dbReference type="PANTHER" id="PTHR30287:SF1">
    <property type="entry name" value="INNER MEMBRANE PROTEIN"/>
    <property type="match status" value="1"/>
</dbReference>
<comment type="subcellular location">
    <subcellularLocation>
        <location evidence="1">Cell membrane</location>
        <topology evidence="1">Multi-pass membrane protein</topology>
    </subcellularLocation>
</comment>
<feature type="transmembrane region" description="Helical" evidence="7">
    <location>
        <begin position="719"/>
        <end position="740"/>
    </location>
</feature>
<feature type="transmembrane region" description="Helical" evidence="7">
    <location>
        <begin position="624"/>
        <end position="643"/>
    </location>
</feature>
<name>A0A6I1GJN3_9BIFI</name>
<comment type="caution">
    <text evidence="9">The sequence shown here is derived from an EMBL/GenBank/DDBJ whole genome shotgun (WGS) entry which is preliminary data.</text>
</comment>
<evidence type="ECO:0000313" key="10">
    <source>
        <dbReference type="Proteomes" id="UP000441772"/>
    </source>
</evidence>
<keyword evidence="5 7" id="KW-0472">Membrane</keyword>
<feature type="transmembrane region" description="Helical" evidence="7">
    <location>
        <begin position="686"/>
        <end position="707"/>
    </location>
</feature>
<feature type="transmembrane region" description="Helical" evidence="7">
    <location>
        <begin position="655"/>
        <end position="674"/>
    </location>
</feature>
<dbReference type="GO" id="GO:0005886">
    <property type="term" value="C:plasma membrane"/>
    <property type="evidence" value="ECO:0007669"/>
    <property type="project" value="UniProtKB-SubCell"/>
</dbReference>
<dbReference type="EMBL" id="WBVT01000043">
    <property type="protein sequence ID" value="KAB7789567.1"/>
    <property type="molecule type" value="Genomic_DNA"/>
</dbReference>
<keyword evidence="2" id="KW-1003">Cell membrane</keyword>
<feature type="transmembrane region" description="Helical" evidence="7">
    <location>
        <begin position="1106"/>
        <end position="1125"/>
    </location>
</feature>
<feature type="region of interest" description="Disordered" evidence="6">
    <location>
        <begin position="505"/>
        <end position="535"/>
    </location>
</feature>
<evidence type="ECO:0000256" key="3">
    <source>
        <dbReference type="ARBA" id="ARBA00022692"/>
    </source>
</evidence>
<evidence type="ECO:0000256" key="1">
    <source>
        <dbReference type="ARBA" id="ARBA00004651"/>
    </source>
</evidence>
<evidence type="ECO:0000256" key="2">
    <source>
        <dbReference type="ARBA" id="ARBA00022475"/>
    </source>
</evidence>
<reference evidence="9 10" key="1">
    <citation type="submission" date="2019-09" db="EMBL/GenBank/DDBJ databases">
        <title>Characterization of the phylogenetic diversity of two novel species belonging to the genus Bifidobacterium: Bifidobacterium cebidarum sp. nov. and Bifidobacterium leontopitheci sp. nov.</title>
        <authorList>
            <person name="Lugli G.A."/>
            <person name="Duranti S."/>
            <person name="Milani C."/>
            <person name="Turroni F."/>
            <person name="Ventura M."/>
        </authorList>
    </citation>
    <scope>NUCLEOTIDE SEQUENCE [LARGE SCALE GENOMIC DNA]</scope>
    <source>
        <strain evidence="9 10">LMG 31471</strain>
    </source>
</reference>
<feature type="domain" description="ABC3 transporter permease C-terminal" evidence="8">
    <location>
        <begin position="1057"/>
        <end position="1162"/>
    </location>
</feature>
<feature type="transmembrane region" description="Helical" evidence="7">
    <location>
        <begin position="793"/>
        <end position="813"/>
    </location>
</feature>
<gene>
    <name evidence="9" type="ORF">F7D09_1916</name>
</gene>
<keyword evidence="10" id="KW-1185">Reference proteome</keyword>
<feature type="compositionally biased region" description="Basic and acidic residues" evidence="6">
    <location>
        <begin position="1"/>
        <end position="12"/>
    </location>
</feature>
<evidence type="ECO:0000256" key="6">
    <source>
        <dbReference type="SAM" id="MobiDB-lite"/>
    </source>
</evidence>
<keyword evidence="4 7" id="KW-1133">Transmembrane helix</keyword>
<dbReference type="Proteomes" id="UP000441772">
    <property type="component" value="Unassembled WGS sequence"/>
</dbReference>
<dbReference type="Pfam" id="PF02687">
    <property type="entry name" value="FtsX"/>
    <property type="match status" value="2"/>
</dbReference>
<protein>
    <submittedName>
        <fullName evidence="9">Efflux ABC transporter, permease protein</fullName>
    </submittedName>
</protein>
<feature type="region of interest" description="Disordered" evidence="6">
    <location>
        <begin position="373"/>
        <end position="410"/>
    </location>
</feature>
<feature type="transmembrane region" description="Helical" evidence="7">
    <location>
        <begin position="1050"/>
        <end position="1073"/>
    </location>
</feature>
<feature type="compositionally biased region" description="Polar residues" evidence="6">
    <location>
        <begin position="375"/>
        <end position="391"/>
    </location>
</feature>
<evidence type="ECO:0000313" key="9">
    <source>
        <dbReference type="EMBL" id="KAB7789567.1"/>
    </source>
</evidence>
<dbReference type="InterPro" id="IPR003838">
    <property type="entry name" value="ABC3_permease_C"/>
</dbReference>
<dbReference type="InterPro" id="IPR038766">
    <property type="entry name" value="Membrane_comp_ABC_pdt"/>
</dbReference>
<accession>A0A6I1GJN3</accession>
<sequence length="1183" mass="122807">MTRDVDPVKHPVEQSVEQSVEHAARRDAGEIASRPSDFRASGAGNTAGHDDANGLGVAERRAVGGVERAAAGDVSAGRSAVVLAVEGATGGASTAAGFAGVSAGDLATAGSVATDLAAAGSAGGAAAVPSSVPSSGPSSGPSAGRTSRAALPSAFVRDTLRCWLRSWKRFASIAVISMLGVAVLTGIYAGCRDAFLAAGRFYDAQGLHDIQIVSTAGLTDDDVAALRRVSGVETVEAVRSRSATLTVGGSSKTVTLQQIGDRLDRPYLQRGRLPQAAGEAAVTAKFLKDAGLKLGDMVDIADSMADDVNDAATETDANRLTIVGVVIDPRDLSNPDGYSAMTSFRSSSTEDYTFFVTETDAAATLDADSAAETTVSQSDTASSVASGDPAQSDTAAASGDTSDASTSDTDDAAPVYTAINLRVRGAADLDTFSDVYDDAVSAVTARIEQRVQSDRQKARRTQLEDAVTSRIADARSEADRKFAQAQTQIDRQRDQLNAQVDALASAMQGQTSAQPQSSTQPQSSRQAAATQAAAPSAATAATTTTAQLRAAIIAQSPQLTQAQRQLDQAQSDLDAQRAKTTRQLAEQQSQALADLPEVRWYVQTRASIGGFSAFKSDMSSIQSIGRAFPVVFLLVAVLMSLTAMTRMVEEDRGLIGTYLALGYGGLALAARYLLFALLACLIGGGLGLLAGFLGIPAFLLVVIEGLYTLPGVQLEYDWLYGSAGIALFVVGVAVATAVACRGEIRQTPAALMRPKAPKAGARILLERVGPLWRRLSFLGKVTARNIFRFKSRLIMTVGGVAGCTALIVCGFAINDTVATLGVKQYDGIYRYDLMTVSADADAAAMRARLDDDGLVTSSLNVRVENGEIGPTGGSDSGSTGSVAAGGSETIQLVVVPRGKSAQLGRMIDLRTADTGPVCRYSGGLFGCGGGTAVTLGDGGVIVSQSAANSLGIQAGDVVALRGDGLERTRVKVAAVTRSLIGSDVYVSETLYGRLFGGDGDAAPVWNAVYAKLGRSSDAKQIAYADDLADDPVIVKAVSCADLAASFAFDLMGAVVALIVALAGALALVVLFTLANTNVSERVREMATLKVLGFYDREVHRYVNREMLLLTLMGVVVGLPLGRWVGGLLTAALNMPSLYFEVDVRWSSYLIAAVATVGFSLIVQLLTNPVLDRIDPVSSLKSVE</sequence>
<feature type="compositionally biased region" description="Low complexity" evidence="6">
    <location>
        <begin position="127"/>
        <end position="144"/>
    </location>
</feature>
<keyword evidence="3 7" id="KW-0812">Transmembrane</keyword>
<feature type="region of interest" description="Disordered" evidence="6">
    <location>
        <begin position="1"/>
        <end position="54"/>
    </location>
</feature>
<evidence type="ECO:0000256" key="5">
    <source>
        <dbReference type="ARBA" id="ARBA00023136"/>
    </source>
</evidence>
<feature type="compositionally biased region" description="Low complexity" evidence="6">
    <location>
        <begin position="392"/>
        <end position="407"/>
    </location>
</feature>
<feature type="domain" description="ABC3 transporter permease C-terminal" evidence="8">
    <location>
        <begin position="627"/>
        <end position="736"/>
    </location>
</feature>
<evidence type="ECO:0000256" key="4">
    <source>
        <dbReference type="ARBA" id="ARBA00022989"/>
    </source>
</evidence>
<evidence type="ECO:0000256" key="7">
    <source>
        <dbReference type="SAM" id="Phobius"/>
    </source>
</evidence>
<organism evidence="9 10">
    <name type="scientific">Bifidobacterium leontopitheci</name>
    <dbReference type="NCBI Taxonomy" id="2650774"/>
    <lineage>
        <taxon>Bacteria</taxon>
        <taxon>Bacillati</taxon>
        <taxon>Actinomycetota</taxon>
        <taxon>Actinomycetes</taxon>
        <taxon>Bifidobacteriales</taxon>
        <taxon>Bifidobacteriaceae</taxon>
        <taxon>Bifidobacterium</taxon>
    </lineage>
</organism>
<feature type="transmembrane region" description="Helical" evidence="7">
    <location>
        <begin position="1145"/>
        <end position="1165"/>
    </location>
</feature>
<feature type="region of interest" description="Disordered" evidence="6">
    <location>
        <begin position="127"/>
        <end position="147"/>
    </location>
</feature>
<feature type="compositionally biased region" description="Basic and acidic residues" evidence="6">
    <location>
        <begin position="19"/>
        <end position="29"/>
    </location>
</feature>
<dbReference type="AlphaFoldDB" id="A0A6I1GJN3"/>
<proteinExistence type="predicted"/>
<evidence type="ECO:0000259" key="8">
    <source>
        <dbReference type="Pfam" id="PF02687"/>
    </source>
</evidence>